<gene>
    <name evidence="7" type="ORF">VIBR0546_16446</name>
</gene>
<dbReference type="InterPro" id="IPR050833">
    <property type="entry name" value="Poly_Biosynth_Transport"/>
</dbReference>
<feature type="transmembrane region" description="Helical" evidence="6">
    <location>
        <begin position="218"/>
        <end position="237"/>
    </location>
</feature>
<dbReference type="EMBL" id="AEVS01000111">
    <property type="protein sequence ID" value="EGA63701.1"/>
    <property type="molecule type" value="Genomic_DNA"/>
</dbReference>
<dbReference type="eggNOG" id="COG2244">
    <property type="taxonomic scope" value="Bacteria"/>
</dbReference>
<feature type="transmembrane region" description="Helical" evidence="6">
    <location>
        <begin position="154"/>
        <end position="173"/>
    </location>
</feature>
<protein>
    <submittedName>
        <fullName evidence="7">Heteropolysaccharide repeat-containing protein</fullName>
    </submittedName>
</protein>
<feature type="transmembrane region" description="Helical" evidence="6">
    <location>
        <begin position="12"/>
        <end position="28"/>
    </location>
</feature>
<evidence type="ECO:0000256" key="4">
    <source>
        <dbReference type="ARBA" id="ARBA00022989"/>
    </source>
</evidence>
<name>E8M049_9VIBR</name>
<evidence type="ECO:0000256" key="6">
    <source>
        <dbReference type="SAM" id="Phobius"/>
    </source>
</evidence>
<proteinExistence type="predicted"/>
<keyword evidence="3 6" id="KW-0812">Transmembrane</keyword>
<organism evidence="7 8">
    <name type="scientific">Vibrio brasiliensis LMG 20546</name>
    <dbReference type="NCBI Taxonomy" id="945543"/>
    <lineage>
        <taxon>Bacteria</taxon>
        <taxon>Pseudomonadati</taxon>
        <taxon>Pseudomonadota</taxon>
        <taxon>Gammaproteobacteria</taxon>
        <taxon>Vibrionales</taxon>
        <taxon>Vibrionaceae</taxon>
        <taxon>Vibrio</taxon>
        <taxon>Vibrio oreintalis group</taxon>
    </lineage>
</organism>
<reference evidence="7 8" key="1">
    <citation type="journal article" date="2012" name="Int. J. Syst. Evol. Microbiol.">
        <title>Vibrio caribbeanicus sp. nov., isolated from the marine sponge Scleritoderma cyanea.</title>
        <authorList>
            <person name="Hoffmann M."/>
            <person name="Monday S.R."/>
            <person name="Allard M.W."/>
            <person name="Strain E.A."/>
            <person name="Whittaker P."/>
            <person name="Naum M."/>
            <person name="McCarthy P.J."/>
            <person name="Lopez J.V."/>
            <person name="Fischer M."/>
            <person name="Brown E.W."/>
        </authorList>
    </citation>
    <scope>NUCLEOTIDE SEQUENCE [LARGE SCALE GENOMIC DNA]</scope>
    <source>
        <strain evidence="7 8">LMG 20546</strain>
    </source>
</reference>
<evidence type="ECO:0000256" key="2">
    <source>
        <dbReference type="ARBA" id="ARBA00022475"/>
    </source>
</evidence>
<keyword evidence="4 6" id="KW-1133">Transmembrane helix</keyword>
<feature type="transmembrane region" description="Helical" evidence="6">
    <location>
        <begin position="392"/>
        <end position="414"/>
    </location>
</feature>
<evidence type="ECO:0000313" key="8">
    <source>
        <dbReference type="Proteomes" id="UP000004371"/>
    </source>
</evidence>
<dbReference type="GO" id="GO:0005886">
    <property type="term" value="C:plasma membrane"/>
    <property type="evidence" value="ECO:0007669"/>
    <property type="project" value="UniProtKB-SubCell"/>
</dbReference>
<feature type="transmembrane region" description="Helical" evidence="6">
    <location>
        <begin position="366"/>
        <end position="386"/>
    </location>
</feature>
<dbReference type="OrthoDB" id="103403at2"/>
<evidence type="ECO:0000313" key="7">
    <source>
        <dbReference type="EMBL" id="EGA63701.1"/>
    </source>
</evidence>
<sequence>MKEIFSTARLHVLLQPVFLMCGFFWNSFLTKTISVDSYGLFTLSLTIFSILSITANLGSAGGVMRFIPLYQESNSQHLLKNVYRLSIFIPLTLSLLLYGILYVGKRTIDENFVFGFSEVFPILGLYIIINSVGSSLMKISITNGDFLRTKLNELFFQKVLPILLLCIVSILHIPGLKVVITVFIVCNLASLFYWVILIRKYYQSIPTKDKGLKLDKEFLRFSILSGISSILSMIYLWSDNILIGFYMENYDVGLYGAMFIVAVIVRNFWFMAFTPILLPVLTKYIVRKEHSEVIQTFETLQKILVALTLPVATVFLVGGDYLISLMYTDEYLNGLSAFQTLVLLYTVCICFGYSSYVVSAEGRADVIFKLTVFTLVINIVLNMILIPKYGLIGAAIATGMSEVVFSLSCFAFIRRKYKIKLWDWSVAISILSLIILYVTPRTEVDTTLICVFVIALTIISLCFKVKNSIIWRDRKGDL</sequence>
<comment type="subcellular location">
    <subcellularLocation>
        <location evidence="1">Cell membrane</location>
        <topology evidence="1">Multi-pass membrane protein</topology>
    </subcellularLocation>
</comment>
<dbReference type="PANTHER" id="PTHR30250:SF11">
    <property type="entry name" value="O-ANTIGEN TRANSPORTER-RELATED"/>
    <property type="match status" value="1"/>
</dbReference>
<dbReference type="STRING" id="945543.VIBR0546_16446"/>
<feature type="transmembrane region" description="Helical" evidence="6">
    <location>
        <begin position="179"/>
        <end position="197"/>
    </location>
</feature>
<evidence type="ECO:0000256" key="3">
    <source>
        <dbReference type="ARBA" id="ARBA00022692"/>
    </source>
</evidence>
<keyword evidence="8" id="KW-1185">Reference proteome</keyword>
<feature type="transmembrane region" description="Helical" evidence="6">
    <location>
        <begin position="303"/>
        <end position="323"/>
    </location>
</feature>
<feature type="transmembrane region" description="Helical" evidence="6">
    <location>
        <begin position="257"/>
        <end position="282"/>
    </location>
</feature>
<feature type="transmembrane region" description="Helical" evidence="6">
    <location>
        <begin position="421"/>
        <end position="440"/>
    </location>
</feature>
<dbReference type="Proteomes" id="UP000004371">
    <property type="component" value="Unassembled WGS sequence"/>
</dbReference>
<accession>E8M049</accession>
<feature type="transmembrane region" description="Helical" evidence="6">
    <location>
        <begin position="335"/>
        <end position="354"/>
    </location>
</feature>
<feature type="transmembrane region" description="Helical" evidence="6">
    <location>
        <begin position="82"/>
        <end position="101"/>
    </location>
</feature>
<feature type="transmembrane region" description="Helical" evidence="6">
    <location>
        <begin position="446"/>
        <end position="465"/>
    </location>
</feature>
<evidence type="ECO:0000256" key="1">
    <source>
        <dbReference type="ARBA" id="ARBA00004651"/>
    </source>
</evidence>
<dbReference type="RefSeq" id="WP_006881460.1">
    <property type="nucleotide sequence ID" value="NZ_AEVS01000111.1"/>
</dbReference>
<feature type="transmembrane region" description="Helical" evidence="6">
    <location>
        <begin position="40"/>
        <end position="61"/>
    </location>
</feature>
<keyword evidence="2" id="KW-1003">Cell membrane</keyword>
<dbReference type="PANTHER" id="PTHR30250">
    <property type="entry name" value="PST FAMILY PREDICTED COLANIC ACID TRANSPORTER"/>
    <property type="match status" value="1"/>
</dbReference>
<keyword evidence="5 6" id="KW-0472">Membrane</keyword>
<dbReference type="AlphaFoldDB" id="E8M049"/>
<evidence type="ECO:0000256" key="5">
    <source>
        <dbReference type="ARBA" id="ARBA00023136"/>
    </source>
</evidence>
<comment type="caution">
    <text evidence="7">The sequence shown here is derived from an EMBL/GenBank/DDBJ whole genome shotgun (WGS) entry which is preliminary data.</text>
</comment>
<feature type="transmembrane region" description="Helical" evidence="6">
    <location>
        <begin position="113"/>
        <end position="133"/>
    </location>
</feature>
<dbReference type="Pfam" id="PF13440">
    <property type="entry name" value="Polysacc_synt_3"/>
    <property type="match status" value="1"/>
</dbReference>